<evidence type="ECO:0000259" key="1">
    <source>
        <dbReference type="Pfam" id="PF24924"/>
    </source>
</evidence>
<dbReference type="PANTHER" id="PTHR48200:SF1">
    <property type="entry name" value="AMINOTRANSFERASE-LIKE PLANT MOBILE DOMAIN-CONTAINING PROTEIN"/>
    <property type="match status" value="1"/>
</dbReference>
<sequence length="362" mass="42464">MENEFLDKVGDNAVVRTWSEQMQLEKRNSLVDRYVSELWDFTRISITKNEFQELKEIWTQWDDKSQRMFCCNYGDLPYLLDINVDKHLFRAITQFWNSAYSCFTFGEVDLVPTLEEYTTLLHCSRVQVDKAYFRAANVPTFVKKLVGITGMSEQWVTTRIQEKGEGKCIHWVSLRDLILAHPDEKKKIDVFALCIYVTDLFDRLNKGVTPVPAILAETFRSLNACRRAGEGRFIGCAQLLLVWFYSHFWKVDRVPYRVFSKSYSPLKEATTTIRRDDISEERWMKILQNLREDDVEWKAPWMVPDEVPLPGIWRAVGYAPLLMLRQYRARQFIPATYGLAQSLEAGSPYEDIDWRADDNSKI</sequence>
<dbReference type="Proteomes" id="UP000325315">
    <property type="component" value="Unassembled WGS sequence"/>
</dbReference>
<protein>
    <submittedName>
        <fullName evidence="2">Nucleoside-triphosphatase THEP1</fullName>
    </submittedName>
</protein>
<evidence type="ECO:0000313" key="3">
    <source>
        <dbReference type="Proteomes" id="UP000325315"/>
    </source>
</evidence>
<comment type="caution">
    <text evidence="2">The sequence shown here is derived from an EMBL/GenBank/DDBJ whole genome shotgun (WGS) entry which is preliminary data.</text>
</comment>
<organism evidence="2 3">
    <name type="scientific">Gossypium australe</name>
    <dbReference type="NCBI Taxonomy" id="47621"/>
    <lineage>
        <taxon>Eukaryota</taxon>
        <taxon>Viridiplantae</taxon>
        <taxon>Streptophyta</taxon>
        <taxon>Embryophyta</taxon>
        <taxon>Tracheophyta</taxon>
        <taxon>Spermatophyta</taxon>
        <taxon>Magnoliopsida</taxon>
        <taxon>eudicotyledons</taxon>
        <taxon>Gunneridae</taxon>
        <taxon>Pentapetalae</taxon>
        <taxon>rosids</taxon>
        <taxon>malvids</taxon>
        <taxon>Malvales</taxon>
        <taxon>Malvaceae</taxon>
        <taxon>Malvoideae</taxon>
        <taxon>Gossypium</taxon>
    </lineage>
</organism>
<dbReference type="PANTHER" id="PTHR48200">
    <property type="entry name" value="PROTEIN, PUTATIVE-RELATED"/>
    <property type="match status" value="1"/>
</dbReference>
<dbReference type="AlphaFoldDB" id="A0A5B6VQ65"/>
<gene>
    <name evidence="2" type="ORF">EPI10_016838</name>
</gene>
<evidence type="ECO:0000313" key="2">
    <source>
        <dbReference type="EMBL" id="KAA3471197.1"/>
    </source>
</evidence>
<keyword evidence="3" id="KW-1185">Reference proteome</keyword>
<dbReference type="Pfam" id="PF24924">
    <property type="entry name" value="DUF7745"/>
    <property type="match status" value="1"/>
</dbReference>
<name>A0A5B6VQ65_9ROSI</name>
<dbReference type="EMBL" id="SMMG02000006">
    <property type="protein sequence ID" value="KAA3471197.1"/>
    <property type="molecule type" value="Genomic_DNA"/>
</dbReference>
<proteinExistence type="predicted"/>
<dbReference type="InterPro" id="IPR056647">
    <property type="entry name" value="DUF7745"/>
</dbReference>
<dbReference type="OrthoDB" id="984336at2759"/>
<accession>A0A5B6VQ65</accession>
<feature type="domain" description="DUF7745" evidence="1">
    <location>
        <begin position="55"/>
        <end position="327"/>
    </location>
</feature>
<reference evidence="3" key="1">
    <citation type="journal article" date="2019" name="Plant Biotechnol. J.">
        <title>Genome sequencing of the Australian wild diploid species Gossypium australe highlights disease resistance and delayed gland morphogenesis.</title>
        <authorList>
            <person name="Cai Y."/>
            <person name="Cai X."/>
            <person name="Wang Q."/>
            <person name="Wang P."/>
            <person name="Zhang Y."/>
            <person name="Cai C."/>
            <person name="Xu Y."/>
            <person name="Wang K."/>
            <person name="Zhou Z."/>
            <person name="Wang C."/>
            <person name="Geng S."/>
            <person name="Li B."/>
            <person name="Dong Q."/>
            <person name="Hou Y."/>
            <person name="Wang H."/>
            <person name="Ai P."/>
            <person name="Liu Z."/>
            <person name="Yi F."/>
            <person name="Sun M."/>
            <person name="An G."/>
            <person name="Cheng J."/>
            <person name="Zhang Y."/>
            <person name="Shi Q."/>
            <person name="Xie Y."/>
            <person name="Shi X."/>
            <person name="Chang Y."/>
            <person name="Huang F."/>
            <person name="Chen Y."/>
            <person name="Hong S."/>
            <person name="Mi L."/>
            <person name="Sun Q."/>
            <person name="Zhang L."/>
            <person name="Zhou B."/>
            <person name="Peng R."/>
            <person name="Zhang X."/>
            <person name="Liu F."/>
        </authorList>
    </citation>
    <scope>NUCLEOTIDE SEQUENCE [LARGE SCALE GENOMIC DNA]</scope>
    <source>
        <strain evidence="3">cv. PA1801</strain>
    </source>
</reference>